<dbReference type="GO" id="GO:0102390">
    <property type="term" value="F:mycophenolic acid acyl-glucuronide esterase activity"/>
    <property type="evidence" value="ECO:0007669"/>
    <property type="project" value="UniProtKB-EC"/>
</dbReference>
<dbReference type="GO" id="GO:0047617">
    <property type="term" value="F:fatty acyl-CoA hydrolase activity"/>
    <property type="evidence" value="ECO:0007669"/>
    <property type="project" value="TreeGrafter"/>
</dbReference>
<dbReference type="GO" id="GO:0006637">
    <property type="term" value="P:acyl-CoA metabolic process"/>
    <property type="evidence" value="ECO:0007669"/>
    <property type="project" value="TreeGrafter"/>
</dbReference>
<organism evidence="19 20">
    <name type="scientific">Hemibagrus guttatus</name>
    <dbReference type="NCBI Taxonomy" id="175788"/>
    <lineage>
        <taxon>Eukaryota</taxon>
        <taxon>Metazoa</taxon>
        <taxon>Chordata</taxon>
        <taxon>Craniata</taxon>
        <taxon>Vertebrata</taxon>
        <taxon>Euteleostomi</taxon>
        <taxon>Actinopterygii</taxon>
        <taxon>Neopterygii</taxon>
        <taxon>Teleostei</taxon>
        <taxon>Ostariophysi</taxon>
        <taxon>Siluriformes</taxon>
        <taxon>Bagridae</taxon>
        <taxon>Hemibagrus</taxon>
    </lineage>
</organism>
<evidence type="ECO:0000256" key="17">
    <source>
        <dbReference type="ARBA" id="ARBA00047972"/>
    </source>
</evidence>
<feature type="domain" description="HotDog ACOT-type" evidence="18">
    <location>
        <begin position="278"/>
        <end position="390"/>
    </location>
</feature>
<dbReference type="GO" id="GO:0005739">
    <property type="term" value="C:mitochondrion"/>
    <property type="evidence" value="ECO:0007669"/>
    <property type="project" value="UniProtKB-SubCell"/>
</dbReference>
<dbReference type="CDD" id="cd03442">
    <property type="entry name" value="BFIT_BACH"/>
    <property type="match status" value="2"/>
</dbReference>
<dbReference type="EC" id="3.1.1.93" evidence="10"/>
<keyword evidence="5" id="KW-0719">Serine esterase</keyword>
<keyword evidence="9" id="KW-0496">Mitochondrion</keyword>
<evidence type="ECO:0000256" key="14">
    <source>
        <dbReference type="ARBA" id="ARBA00042704"/>
    </source>
</evidence>
<evidence type="ECO:0000256" key="15">
    <source>
        <dbReference type="ARBA" id="ARBA00046047"/>
    </source>
</evidence>
<dbReference type="FunFam" id="3.40.50.1820:FF:000164">
    <property type="entry name" value="Mycophenolic acid acyl-glucuronide esterase, mitochondrial"/>
    <property type="match status" value="1"/>
</dbReference>
<evidence type="ECO:0000256" key="10">
    <source>
        <dbReference type="ARBA" id="ARBA00039132"/>
    </source>
</evidence>
<evidence type="ECO:0000259" key="18">
    <source>
        <dbReference type="PROSITE" id="PS51770"/>
    </source>
</evidence>
<comment type="catalytic activity">
    <reaction evidence="16">
        <text>S-hexadecanoyl-L-cysteinyl-[protein] + H2O = L-cysteinyl-[protein] + hexadecanoate + H(+)</text>
        <dbReference type="Rhea" id="RHEA:19233"/>
        <dbReference type="Rhea" id="RHEA-COMP:10131"/>
        <dbReference type="Rhea" id="RHEA-COMP:11032"/>
        <dbReference type="ChEBI" id="CHEBI:7896"/>
        <dbReference type="ChEBI" id="CHEBI:15377"/>
        <dbReference type="ChEBI" id="CHEBI:15378"/>
        <dbReference type="ChEBI" id="CHEBI:29950"/>
        <dbReference type="ChEBI" id="CHEBI:74151"/>
        <dbReference type="EC" id="3.1.2.22"/>
    </reaction>
    <physiologicalReaction direction="left-to-right" evidence="16">
        <dbReference type="Rhea" id="RHEA:19234"/>
    </physiologicalReaction>
</comment>
<dbReference type="Gene3D" id="3.40.50.1820">
    <property type="entry name" value="alpha/beta hydrolase"/>
    <property type="match status" value="1"/>
</dbReference>
<evidence type="ECO:0000256" key="12">
    <source>
        <dbReference type="ARBA" id="ARBA00041520"/>
    </source>
</evidence>
<comment type="similarity">
    <text evidence="3">Belongs to the acyl coenzyme A hydrolase family.</text>
</comment>
<protein>
    <recommendedName>
        <fullName evidence="11">Palmitoyl-protein thioesterase ABHD10, mitochondrial</fullName>
        <ecNumber evidence="10">3.1.1.93</ecNumber>
        <ecNumber evidence="4">3.1.2.22</ecNumber>
    </recommendedName>
    <alternativeName>
        <fullName evidence="13">Acyl-protein thioesterase ABHD10</fullName>
    </alternativeName>
    <alternativeName>
        <fullName evidence="14">Alpha/beta hydrolase domain-containing protein 10</fullName>
    </alternativeName>
    <alternativeName>
        <fullName evidence="12">Mycophenolic acid acyl-glucuronide esterase, mitochondrial</fullName>
    </alternativeName>
</protein>
<dbReference type="AlphaFoldDB" id="A0AAE0Q7Y0"/>
<evidence type="ECO:0000256" key="5">
    <source>
        <dbReference type="ARBA" id="ARBA00022487"/>
    </source>
</evidence>
<evidence type="ECO:0000256" key="3">
    <source>
        <dbReference type="ARBA" id="ARBA00010458"/>
    </source>
</evidence>
<dbReference type="PANTHER" id="PTHR12655:SF0">
    <property type="entry name" value="ACYL-COENZYME A THIOESTERASE 9, MITOCHONDRIAL"/>
    <property type="match status" value="1"/>
</dbReference>
<comment type="catalytic activity">
    <reaction evidence="17">
        <text>mycophenolic acid O-acyl-beta-D-glucuronide + H2O = mycophenolate + D-glucuronate + H(+)</text>
        <dbReference type="Rhea" id="RHEA:34179"/>
        <dbReference type="ChEBI" id="CHEBI:15377"/>
        <dbReference type="ChEBI" id="CHEBI:15378"/>
        <dbReference type="ChEBI" id="CHEBI:58720"/>
        <dbReference type="ChEBI" id="CHEBI:62932"/>
        <dbReference type="ChEBI" id="CHEBI:66982"/>
        <dbReference type="EC" id="3.1.1.93"/>
    </reaction>
    <physiologicalReaction direction="left-to-right" evidence="17">
        <dbReference type="Rhea" id="RHEA:34180"/>
    </physiologicalReaction>
</comment>
<gene>
    <name evidence="19" type="ORF">QTP70_024205</name>
</gene>
<feature type="domain" description="HotDog ACOT-type" evidence="18">
    <location>
        <begin position="75"/>
        <end position="198"/>
    </location>
</feature>
<comment type="caution">
    <text evidence="19">The sequence shown here is derived from an EMBL/GenBank/DDBJ whole genome shotgun (WGS) entry which is preliminary data.</text>
</comment>
<dbReference type="GO" id="GO:0008474">
    <property type="term" value="F:palmitoyl-(protein) hydrolase activity"/>
    <property type="evidence" value="ECO:0007669"/>
    <property type="project" value="UniProtKB-EC"/>
</dbReference>
<evidence type="ECO:0000256" key="4">
    <source>
        <dbReference type="ARBA" id="ARBA00012423"/>
    </source>
</evidence>
<evidence type="ECO:0000256" key="2">
    <source>
        <dbReference type="ARBA" id="ARBA00008645"/>
    </source>
</evidence>
<dbReference type="SUPFAM" id="SSF54637">
    <property type="entry name" value="Thioesterase/thiol ester dehydrase-isomerase"/>
    <property type="match status" value="2"/>
</dbReference>
<keyword evidence="8" id="KW-0809">Transit peptide</keyword>
<evidence type="ECO:0000313" key="19">
    <source>
        <dbReference type="EMBL" id="KAK3515510.1"/>
    </source>
</evidence>
<dbReference type="InterPro" id="IPR029058">
    <property type="entry name" value="AB_hydrolase_fold"/>
</dbReference>
<keyword evidence="7" id="KW-0378">Hydrolase</keyword>
<proteinExistence type="inferred from homology"/>
<comment type="subcellular location">
    <subcellularLocation>
        <location evidence="1">Mitochondrion</location>
    </subcellularLocation>
</comment>
<keyword evidence="20" id="KW-1185">Reference proteome</keyword>
<evidence type="ECO:0000256" key="8">
    <source>
        <dbReference type="ARBA" id="ARBA00022946"/>
    </source>
</evidence>
<dbReference type="EMBL" id="JAUCMX010000020">
    <property type="protein sequence ID" value="KAK3515510.1"/>
    <property type="molecule type" value="Genomic_DNA"/>
</dbReference>
<evidence type="ECO:0000256" key="7">
    <source>
        <dbReference type="ARBA" id="ARBA00022801"/>
    </source>
</evidence>
<sequence>MQGVFPARQSSRYGRGKRTLACDQWCVVVRNRLRQIVGASTNWKDHQQALAERISLSKHLVNSQEELPAKSMKESEIEVHLPLGTQPSLREKYLNFHNSVRFGRILEDLDSLAVLICYSHTWNKDLERSPLSIVTALVDKIDMRRNIIYPDCDIKFTGHVTWVGKTSIEAKMHMTQFHDGAYTPVLDATFVMVARDPENKRAAFVNPLKLENPEEEKIFQQGEINKKRRVELSTASLLKVAPTAEERTLVHSLFLNTLDAKTVSFRSRILSPNSVWMEDAKLKGLEICHPQERNIFNRIFGGFLMRKAYELGWTNACVFAGCRPVLVAVDDIMFRKPVEIGSLLLLSSQVCYTEEHHVQVRVHTEVLDPLTRQHDTTNVFHFTFQVEKLVPAVVPQSYGERAFPWHGNPVKYRDVSVWCVWFSMAAVALTHCRRRAFQALGNGAVQLLSPRCFQGVRQKSSTVQYASRPDLPKLAYRRVKGKSPGVMFLPGYGSNMNGPKAEALEEFCRSLGHSYLRFDYSGHGASEGVFSEGTIGSWKKDVLFMLDEVAEGPQILVGSSMGGWLMLLAAIARPEKTKALVGISTAADHFVTAFKSLPLQTRKEFEDQGVWKIPTKSNEEGAYTISMDLLKEAENHCLLQSPIPITCPVRLIHGLKDEDVPWHISIQVAEHVLSNDVDVILRRHGQHRMANKDDIKLMVYTIDDLIDKLTTMA</sequence>
<comment type="function">
    <text evidence="15">Acts as an acyl-protein thioesterase that hydrolyzes fatty acids from acylated residues in proteins. Regulates the mitochondrial S-depalmitoylation of the nucleophilic active site residue of peroxiredoxin-5/PRDX5, a key antioxidant protein, therefore modulating mitochondrial antioxidant ability. Also catalyzes the deglucuronidation of mycophenolic acid acyl-glucuronide, an active metabolite of the immunosuppressant drug mycophenolate.</text>
</comment>
<dbReference type="Pfam" id="PF00561">
    <property type="entry name" value="Abhydrolase_1"/>
    <property type="match status" value="1"/>
</dbReference>
<dbReference type="Gene3D" id="3.10.129.10">
    <property type="entry name" value="Hotdog Thioesterase"/>
    <property type="match status" value="2"/>
</dbReference>
<accession>A0AAE0Q7Y0</accession>
<reference evidence="19" key="1">
    <citation type="submission" date="2023-06" db="EMBL/GenBank/DDBJ databases">
        <title>Male Hemibagrus guttatus genome.</title>
        <authorList>
            <person name="Bian C."/>
        </authorList>
    </citation>
    <scope>NUCLEOTIDE SEQUENCE</scope>
    <source>
        <strain evidence="19">Male_cb2023</strain>
        <tissue evidence="19">Muscle</tissue>
    </source>
</reference>
<keyword evidence="6" id="KW-0677">Repeat</keyword>
<dbReference type="InterPro" id="IPR029069">
    <property type="entry name" value="HotDog_dom_sf"/>
</dbReference>
<dbReference type="EC" id="3.1.2.22" evidence="4"/>
<dbReference type="SUPFAM" id="SSF53474">
    <property type="entry name" value="alpha/beta-Hydrolases"/>
    <property type="match status" value="1"/>
</dbReference>
<dbReference type="InterPro" id="IPR033120">
    <property type="entry name" value="HOTDOG_ACOT"/>
</dbReference>
<dbReference type="FunFam" id="3.10.129.10:FF:000016">
    <property type="entry name" value="Acyl-coenzyme A thioesterase 9, mitochondrial"/>
    <property type="match status" value="1"/>
</dbReference>
<dbReference type="FunFam" id="3.10.129.10:FF:000012">
    <property type="entry name" value="Acyl-coenzyme A thioesterase 9, mitochondrial"/>
    <property type="match status" value="1"/>
</dbReference>
<comment type="similarity">
    <text evidence="2">Belongs to the AB hydrolase superfamily.</text>
</comment>
<dbReference type="PROSITE" id="PS51770">
    <property type="entry name" value="HOTDOG_ACOT"/>
    <property type="match status" value="2"/>
</dbReference>
<evidence type="ECO:0000256" key="6">
    <source>
        <dbReference type="ARBA" id="ARBA00022737"/>
    </source>
</evidence>
<evidence type="ECO:0000256" key="13">
    <source>
        <dbReference type="ARBA" id="ARBA00042645"/>
    </source>
</evidence>
<dbReference type="PANTHER" id="PTHR12655">
    <property type="entry name" value="ACYL-COA THIOESTERASE"/>
    <property type="match status" value="1"/>
</dbReference>
<evidence type="ECO:0000313" key="20">
    <source>
        <dbReference type="Proteomes" id="UP001274896"/>
    </source>
</evidence>
<evidence type="ECO:0000256" key="9">
    <source>
        <dbReference type="ARBA" id="ARBA00023128"/>
    </source>
</evidence>
<dbReference type="InterPro" id="IPR000073">
    <property type="entry name" value="AB_hydrolase_1"/>
</dbReference>
<dbReference type="Proteomes" id="UP001274896">
    <property type="component" value="Unassembled WGS sequence"/>
</dbReference>
<evidence type="ECO:0000256" key="16">
    <source>
        <dbReference type="ARBA" id="ARBA00047409"/>
    </source>
</evidence>
<evidence type="ECO:0000256" key="1">
    <source>
        <dbReference type="ARBA" id="ARBA00004173"/>
    </source>
</evidence>
<name>A0AAE0Q7Y0_9TELE</name>
<evidence type="ECO:0000256" key="11">
    <source>
        <dbReference type="ARBA" id="ARBA00039314"/>
    </source>
</evidence>